<proteinExistence type="predicted"/>
<accession>A0ABS6D8I7</accession>
<gene>
    <name evidence="1" type="ORF">HGO97_019165</name>
</gene>
<organism evidence="1 2">
    <name type="scientific">Faecalicatena faecalis</name>
    <dbReference type="NCBI Taxonomy" id="2726362"/>
    <lineage>
        <taxon>Bacteria</taxon>
        <taxon>Bacillati</taxon>
        <taxon>Bacillota</taxon>
        <taxon>Clostridia</taxon>
        <taxon>Lachnospirales</taxon>
        <taxon>Lachnospiraceae</taxon>
        <taxon>Faecalicatena</taxon>
    </lineage>
</organism>
<dbReference type="PANTHER" id="PTHR46145:SF4">
    <property type="entry name" value="HEPARANASE"/>
    <property type="match status" value="1"/>
</dbReference>
<evidence type="ECO:0000313" key="2">
    <source>
        <dbReference type="Proteomes" id="UP000723714"/>
    </source>
</evidence>
<dbReference type="Proteomes" id="UP000723714">
    <property type="component" value="Unassembled WGS sequence"/>
</dbReference>
<reference evidence="1 2" key="1">
    <citation type="submission" date="2021-06" db="EMBL/GenBank/DDBJ databases">
        <title>Faecalicatena sp. nov. isolated from porcine feces.</title>
        <authorList>
            <person name="Oh B.S."/>
            <person name="Lee J.H."/>
        </authorList>
    </citation>
    <scope>NUCLEOTIDE SEQUENCE [LARGE SCALE GENOMIC DNA]</scope>
    <source>
        <strain evidence="1 2">AGMB00832</strain>
    </source>
</reference>
<dbReference type="PANTHER" id="PTHR46145">
    <property type="entry name" value="HEPARANASE"/>
    <property type="match status" value="1"/>
</dbReference>
<dbReference type="EMBL" id="JABACJ020000024">
    <property type="protein sequence ID" value="MBU3877927.1"/>
    <property type="molecule type" value="Genomic_DNA"/>
</dbReference>
<name>A0ABS6D8I7_9FIRM</name>
<comment type="caution">
    <text evidence="1">The sequence shown here is derived from an EMBL/GenBank/DDBJ whole genome shotgun (WGS) entry which is preliminary data.</text>
</comment>
<sequence length="493" mass="54609">MNQTIKVQTGGLKKIRNIDERLVSYNVEMTEVTGGTFWKAYTPEQIAGTEEFPPVKDFSEMGKLMQVYPPVDLYEENIRKYAKALGSVYVRVSGSWATDTYYDFDGHTNGVIPKGYRAVLTKEQWNGVLDFVKAVDAKLLISVSNCTGDHVDGKPWTPEQAKLLFDYSKEYGVPISAAEFMNEPNVLQMTPPAEGYGAKEFGRDQDTFFHFLRENYPEVLLVGPCACADTFGGGDIEMGDVLPMIPTEELLSHCKEEMDVFSYHCYVGLSERGASVGGHWDAKDALSEPYLAAASRAARNYGTIRDKYCPGAQMWVTESADAGLGGNTWASTYMDVIRYADELGSFATVTDGIIFHNTLASSDYGLLDHETHLPRPIYWLTYLWNQVMGTEVYDSGEEVREGAHVYVHSRRDGKPGYAYVVINNSKTDTTLVEIPGDGEVYLLDAETLRAPQLRVNGQVVTPEDGLTAIEANQVQKGILEISPASVAFIVVCP</sequence>
<protein>
    <submittedName>
        <fullName evidence="1">Beta-glucuronidase</fullName>
    </submittedName>
</protein>
<dbReference type="RefSeq" id="WP_216244490.1">
    <property type="nucleotide sequence ID" value="NZ_JABACJ020000024.1"/>
</dbReference>
<keyword evidence="2" id="KW-1185">Reference proteome</keyword>
<evidence type="ECO:0000313" key="1">
    <source>
        <dbReference type="EMBL" id="MBU3877927.1"/>
    </source>
</evidence>